<feature type="compositionally biased region" description="Basic and acidic residues" evidence="1">
    <location>
        <begin position="442"/>
        <end position="470"/>
    </location>
</feature>
<dbReference type="InterPro" id="IPR008936">
    <property type="entry name" value="Rho_GTPase_activation_prot"/>
</dbReference>
<dbReference type="Pfam" id="PF22669">
    <property type="entry name" value="Exo_endo_phos2"/>
    <property type="match status" value="2"/>
</dbReference>
<accession>A0AAN6UVP5</accession>
<dbReference type="AlphaFoldDB" id="A0AAN6UVP5"/>
<feature type="compositionally biased region" description="Low complexity" evidence="1">
    <location>
        <begin position="893"/>
        <end position="906"/>
    </location>
</feature>
<dbReference type="GO" id="GO:0004519">
    <property type="term" value="F:endonuclease activity"/>
    <property type="evidence" value="ECO:0007669"/>
    <property type="project" value="UniProtKB-KW"/>
</dbReference>
<evidence type="ECO:0000256" key="1">
    <source>
        <dbReference type="SAM" id="MobiDB-lite"/>
    </source>
</evidence>
<feature type="region of interest" description="Disordered" evidence="1">
    <location>
        <begin position="893"/>
        <end position="925"/>
    </location>
</feature>
<dbReference type="GeneID" id="87818793"/>
<feature type="region of interest" description="Disordered" evidence="1">
    <location>
        <begin position="1"/>
        <end position="22"/>
    </location>
</feature>
<feature type="domain" description="Inositol polyphosphate-related phosphatase" evidence="2">
    <location>
        <begin position="35"/>
        <end position="476"/>
    </location>
</feature>
<feature type="compositionally biased region" description="Acidic residues" evidence="1">
    <location>
        <begin position="347"/>
        <end position="361"/>
    </location>
</feature>
<evidence type="ECO:0000313" key="3">
    <source>
        <dbReference type="EMBL" id="KAK4139789.1"/>
    </source>
</evidence>
<dbReference type="SUPFAM" id="SSF56219">
    <property type="entry name" value="DNase I-like"/>
    <property type="match status" value="1"/>
</dbReference>
<dbReference type="PANTHER" id="PTHR11200">
    <property type="entry name" value="INOSITOL 5-PHOSPHATASE"/>
    <property type="match status" value="1"/>
</dbReference>
<evidence type="ECO:0000259" key="2">
    <source>
        <dbReference type="SMART" id="SM00128"/>
    </source>
</evidence>
<dbReference type="Proteomes" id="UP001302676">
    <property type="component" value="Unassembled WGS sequence"/>
</dbReference>
<keyword evidence="4" id="KW-1185">Reference proteome</keyword>
<feature type="region of interest" description="Disordered" evidence="1">
    <location>
        <begin position="442"/>
        <end position="518"/>
    </location>
</feature>
<feature type="compositionally biased region" description="Acidic residues" evidence="1">
    <location>
        <begin position="495"/>
        <end position="511"/>
    </location>
</feature>
<keyword evidence="3" id="KW-0540">Nuclease</keyword>
<keyword evidence="3" id="KW-0378">Hydrolase</keyword>
<dbReference type="PANTHER" id="PTHR11200:SF300">
    <property type="entry name" value="TYPE II INOSITOL 1,4,5-TRISPHOSPHATE 5-PHOSPHATASE"/>
    <property type="match status" value="1"/>
</dbReference>
<gene>
    <name evidence="3" type="ORF">C8A04DRAFT_32684</name>
</gene>
<keyword evidence="3" id="KW-0255">Endonuclease</keyword>
<sequence length="1093" mass="119257">MEPPDPPEPESPTSTNPYSLSRAVHARRSEYVRPHRIRIKVGTWNVAACPGTDKDLAQWFIDGEGLDPALGSSADPAKGGWGSGDDGHDATGGAENPIQLTDGDKIGLYVLGLQEVNILTAPGQYMGWIYSDDSTLTRWKTALEAGLPAGYEFVSAQQLAGMLLLAYAAPEIAPTISNVNSTYVGTGALGIGNKGAVCTRVVLGETTQLLFVNCHLASGVEDYYLGRRIAHAQQIIAQASFEPIVVSGVSEDEKSKIGDEDVAFWFGDLNFRLENLPGDDIRRLLMLHTQGEYDLSKKMLRRESSLEGEPVVVHRLSDSSDETSDPDAKRRPPKQPEDEIPNSKGEDDVDSLDLPDPDEFLEDPHQDPASLQATLDSLLPHDQLGRLRKQGQIFHEGWQEGPITFLPTYKYDVGTVTLFDSSEKQRAPSWCDRVLYRTRRDREAYQRKAQQEADARKRDEEMKARGMAHETDDDVLFSYDPENDGEEQPKAVSFEYDEYDEGEDNGDEPEPNEATSHNKLRLDLYTSHQRITSSDHKPVTTIFTLDYDAVVPDLKATVHAEVARELDRAENEGRPGIAIVVDQHQPGTAAQGDGPDGALHVDFGEVQFLKKYTSTLTLANTSGVPATLSFVESIQTDDDKPEHSAQTQWLTTSFLHSEPANDDTESVDLGNEVTLEPGETLNAVLDCVVSDVKHAQMLNEGQSTLEEVLVLRIQDGRDHFIPVHASWAPSCIGRSIEELIRVPEGKGIRAFATSISTKTGRIGPIPYDLPAHRPAPKELFILTSAIENATQRALADAQILDDCVIPSDPGWPFDEATCHAADVDTRASHVLDLLDALDRDETTSPNLSAALPAETSSLARLEALAQTLLLFLRGLTDGIISTHLWQRIEQAATSTPPSLPTLTNPNAALPALDDEDNHHSNSISLDSDRSTIHEIVQSTSPHHNICFVFLTAMLARVVTDLAPMSNAEWDALQAAARAVPGSATIPTGVKGIGGVLGGVGRKSLSFVKRGTASSILSSGTAGDVGSGVSVVDAFTSLEKRRVRERKVAEVFGPVVCRGLEEVQGTRERKVAEGRRRLVLELFVRRRGADRTGR</sequence>
<dbReference type="SMART" id="SM00128">
    <property type="entry name" value="IPPc"/>
    <property type="match status" value="1"/>
</dbReference>
<dbReference type="EMBL" id="MU853649">
    <property type="protein sequence ID" value="KAK4139789.1"/>
    <property type="molecule type" value="Genomic_DNA"/>
</dbReference>
<dbReference type="GO" id="GO:0046856">
    <property type="term" value="P:phosphatidylinositol dephosphorylation"/>
    <property type="evidence" value="ECO:0007669"/>
    <property type="project" value="InterPro"/>
</dbReference>
<dbReference type="Pfam" id="PF21310">
    <property type="entry name" value="OCRL-like_ASH"/>
    <property type="match status" value="1"/>
</dbReference>
<evidence type="ECO:0000313" key="4">
    <source>
        <dbReference type="Proteomes" id="UP001302676"/>
    </source>
</evidence>
<dbReference type="RefSeq" id="XP_062633160.1">
    <property type="nucleotide sequence ID" value="XM_062782180.1"/>
</dbReference>
<dbReference type="Gene3D" id="1.10.555.10">
    <property type="entry name" value="Rho GTPase activation protein"/>
    <property type="match status" value="1"/>
</dbReference>
<reference evidence="3" key="2">
    <citation type="submission" date="2023-05" db="EMBL/GenBank/DDBJ databases">
        <authorList>
            <consortium name="Lawrence Berkeley National Laboratory"/>
            <person name="Steindorff A."/>
            <person name="Hensen N."/>
            <person name="Bonometti L."/>
            <person name="Westerberg I."/>
            <person name="Brannstrom I.O."/>
            <person name="Guillou S."/>
            <person name="Cros-Aarteil S."/>
            <person name="Calhoun S."/>
            <person name="Haridas S."/>
            <person name="Kuo A."/>
            <person name="Mondo S."/>
            <person name="Pangilinan J."/>
            <person name="Riley R."/>
            <person name="Labutti K."/>
            <person name="Andreopoulos B."/>
            <person name="Lipzen A."/>
            <person name="Chen C."/>
            <person name="Yanf M."/>
            <person name="Daum C."/>
            <person name="Ng V."/>
            <person name="Clum A."/>
            <person name="Ohm R."/>
            <person name="Martin F."/>
            <person name="Silar P."/>
            <person name="Natvig D."/>
            <person name="Lalanne C."/>
            <person name="Gautier V."/>
            <person name="Ament-Velasquez S.L."/>
            <person name="Kruys A."/>
            <person name="Hutchinson M.I."/>
            <person name="Powell A.J."/>
            <person name="Barry K."/>
            <person name="Miller A.N."/>
            <person name="Grigoriev I.V."/>
            <person name="Debuchy R."/>
            <person name="Gladieux P."/>
            <person name="Thoren M.H."/>
            <person name="Johannesson H."/>
        </authorList>
    </citation>
    <scope>NUCLEOTIDE SEQUENCE</scope>
    <source>
        <strain evidence="3">CBS 141.50</strain>
    </source>
</reference>
<comment type="caution">
    <text evidence="3">The sequence shown here is derived from an EMBL/GenBank/DDBJ whole genome shotgun (WGS) entry which is preliminary data.</text>
</comment>
<protein>
    <submittedName>
        <fullName evidence="3">Endonuclease/exonuclease/phosphatase</fullName>
    </submittedName>
</protein>
<dbReference type="InterPro" id="IPR046985">
    <property type="entry name" value="IP5"/>
</dbReference>
<proteinExistence type="predicted"/>
<dbReference type="Gene3D" id="3.60.10.10">
    <property type="entry name" value="Endonuclease/exonuclease/phosphatase"/>
    <property type="match status" value="1"/>
</dbReference>
<dbReference type="InterPro" id="IPR048869">
    <property type="entry name" value="OCRL-1_2_ASH"/>
</dbReference>
<feature type="region of interest" description="Disordered" evidence="1">
    <location>
        <begin position="309"/>
        <end position="366"/>
    </location>
</feature>
<dbReference type="InterPro" id="IPR036691">
    <property type="entry name" value="Endo/exonu/phosph_ase_sf"/>
</dbReference>
<dbReference type="InterPro" id="IPR000300">
    <property type="entry name" value="IPPc"/>
</dbReference>
<feature type="region of interest" description="Disordered" evidence="1">
    <location>
        <begin position="71"/>
        <end position="94"/>
    </location>
</feature>
<name>A0AAN6UVP5_9PEZI</name>
<dbReference type="InterPro" id="IPR013783">
    <property type="entry name" value="Ig-like_fold"/>
</dbReference>
<dbReference type="Gene3D" id="2.60.40.10">
    <property type="entry name" value="Immunoglobulins"/>
    <property type="match status" value="1"/>
</dbReference>
<reference evidence="3" key="1">
    <citation type="journal article" date="2023" name="Mol. Phylogenet. Evol.">
        <title>Genome-scale phylogeny and comparative genomics of the fungal order Sordariales.</title>
        <authorList>
            <person name="Hensen N."/>
            <person name="Bonometti L."/>
            <person name="Westerberg I."/>
            <person name="Brannstrom I.O."/>
            <person name="Guillou S."/>
            <person name="Cros-Aarteil S."/>
            <person name="Calhoun S."/>
            <person name="Haridas S."/>
            <person name="Kuo A."/>
            <person name="Mondo S."/>
            <person name="Pangilinan J."/>
            <person name="Riley R."/>
            <person name="LaButti K."/>
            <person name="Andreopoulos B."/>
            <person name="Lipzen A."/>
            <person name="Chen C."/>
            <person name="Yan M."/>
            <person name="Daum C."/>
            <person name="Ng V."/>
            <person name="Clum A."/>
            <person name="Steindorff A."/>
            <person name="Ohm R.A."/>
            <person name="Martin F."/>
            <person name="Silar P."/>
            <person name="Natvig D.O."/>
            <person name="Lalanne C."/>
            <person name="Gautier V."/>
            <person name="Ament-Velasquez S.L."/>
            <person name="Kruys A."/>
            <person name="Hutchinson M.I."/>
            <person name="Powell A.J."/>
            <person name="Barry K."/>
            <person name="Miller A.N."/>
            <person name="Grigoriev I.V."/>
            <person name="Debuchy R."/>
            <person name="Gladieux P."/>
            <person name="Hiltunen Thoren M."/>
            <person name="Johannesson H."/>
        </authorList>
    </citation>
    <scope>NUCLEOTIDE SEQUENCE</scope>
    <source>
        <strain evidence="3">CBS 141.50</strain>
    </source>
</reference>
<dbReference type="GO" id="GO:0004439">
    <property type="term" value="F:phosphatidylinositol-4,5-bisphosphate 5-phosphatase activity"/>
    <property type="evidence" value="ECO:0007669"/>
    <property type="project" value="TreeGrafter"/>
</dbReference>
<feature type="compositionally biased region" description="Basic and acidic residues" evidence="1">
    <location>
        <begin position="326"/>
        <end position="337"/>
    </location>
</feature>
<feature type="compositionally biased region" description="Acidic residues" evidence="1">
    <location>
        <begin position="471"/>
        <end position="486"/>
    </location>
</feature>
<organism evidence="3 4">
    <name type="scientific">Dichotomopilus funicola</name>
    <dbReference type="NCBI Taxonomy" id="1934379"/>
    <lineage>
        <taxon>Eukaryota</taxon>
        <taxon>Fungi</taxon>
        <taxon>Dikarya</taxon>
        <taxon>Ascomycota</taxon>
        <taxon>Pezizomycotina</taxon>
        <taxon>Sordariomycetes</taxon>
        <taxon>Sordariomycetidae</taxon>
        <taxon>Sordariales</taxon>
        <taxon>Chaetomiaceae</taxon>
        <taxon>Dichotomopilus</taxon>
    </lineage>
</organism>